<feature type="compositionally biased region" description="Polar residues" evidence="1">
    <location>
        <begin position="390"/>
        <end position="399"/>
    </location>
</feature>
<feature type="compositionally biased region" description="Low complexity" evidence="1">
    <location>
        <begin position="295"/>
        <end position="310"/>
    </location>
</feature>
<evidence type="ECO:0000256" key="1">
    <source>
        <dbReference type="SAM" id="MobiDB-lite"/>
    </source>
</evidence>
<keyword evidence="2" id="KW-0812">Transmembrane</keyword>
<dbReference type="Proteomes" id="UP000827284">
    <property type="component" value="Unassembled WGS sequence"/>
</dbReference>
<dbReference type="Pfam" id="PF07646">
    <property type="entry name" value="Kelch_2"/>
    <property type="match status" value="1"/>
</dbReference>
<dbReference type="InterPro" id="IPR015915">
    <property type="entry name" value="Kelch-typ_b-propeller"/>
</dbReference>
<accession>A0A9P3HD04</accession>
<keyword evidence="2" id="KW-1133">Transmembrane helix</keyword>
<sequence length="575" mass="62501">MYGGLDSNSKLSAELDLLNPAPNPVNPLQWTWSSPTIEALTPQLFHPMMFYLPGNQSVLILGGCDGYVQNLTSCGPLSKGYLIETILQGSVISSGTPTTVNPTSKGGAMPVARLLPCNTLLPNGDILVYGGVAIDSLASLSDTWLLSTTTWTWTQINLKNAPTQGRAGGTCQLVAPNVVMVVGGYDGGITTMKQFTGIQIGFINTNTWGWSNSFDPHPQLSAGLSTGVIVGISAGATVVIGLILFLGGLFYWRGRKRQLFDKPSRSHNPRHDSQSNFPLIPSPFEDGGRDTPDRLNSPSSPPSLNSGFLNSKSNRSLPLIIIPLSTPSSSTDRIPLAPTPQRAFRASRLAVKQEAELPESDRLPQNEADIQYGHYVRTLQHSKQYEKRQQSPLQRNPTESSRHTTFHHEDDQGLHYEPDMATGVINLRDIEFGEEFSTPSRPTYRRQDYGASNIPGNASQIHSIESSPNHRRIPFKGDKAEYEEEEENDYDYVPGVGGPITALKAAKEARAAAVAAKAVGSGQRSSFHRPPLPLGVKAVGAHKTETKHGYSAVSSTPIFLTESEVVVDNRRVRRV</sequence>
<reference evidence="3" key="2">
    <citation type="journal article" date="2022" name="Microbiol. Resour. Announc.">
        <title>Whole-Genome Sequence of Entomortierella parvispora E1425, a Mucoromycotan Fungus Associated with Burkholderiaceae-Related Endosymbiotic Bacteria.</title>
        <authorList>
            <person name="Herlambang A."/>
            <person name="Guo Y."/>
            <person name="Takashima Y."/>
            <person name="Narisawa K."/>
            <person name="Ohta H."/>
            <person name="Nishizawa T."/>
        </authorList>
    </citation>
    <scope>NUCLEOTIDE SEQUENCE</scope>
    <source>
        <strain evidence="3">E1425</strain>
    </source>
</reference>
<comment type="caution">
    <text evidence="3">The sequence shown here is derived from an EMBL/GenBank/DDBJ whole genome shotgun (WGS) entry which is preliminary data.</text>
</comment>
<feature type="compositionally biased region" description="Basic and acidic residues" evidence="1">
    <location>
        <begin position="400"/>
        <end position="416"/>
    </location>
</feature>
<name>A0A9P3HD04_9FUNG</name>
<feature type="transmembrane region" description="Helical" evidence="2">
    <location>
        <begin position="228"/>
        <end position="252"/>
    </location>
</feature>
<dbReference type="OrthoDB" id="10251809at2759"/>
<keyword evidence="4" id="KW-1185">Reference proteome</keyword>
<dbReference type="EMBL" id="BQFW01000008">
    <property type="protein sequence ID" value="GJJ74233.1"/>
    <property type="molecule type" value="Genomic_DNA"/>
</dbReference>
<proteinExistence type="predicted"/>
<evidence type="ECO:0000313" key="3">
    <source>
        <dbReference type="EMBL" id="GJJ74233.1"/>
    </source>
</evidence>
<evidence type="ECO:0000256" key="2">
    <source>
        <dbReference type="SAM" id="Phobius"/>
    </source>
</evidence>
<protein>
    <recommendedName>
        <fullName evidence="5">Galactose oxidase</fullName>
    </recommendedName>
</protein>
<keyword evidence="2" id="KW-0472">Membrane</keyword>
<evidence type="ECO:0008006" key="5">
    <source>
        <dbReference type="Google" id="ProtNLM"/>
    </source>
</evidence>
<evidence type="ECO:0000313" key="4">
    <source>
        <dbReference type="Proteomes" id="UP000827284"/>
    </source>
</evidence>
<feature type="compositionally biased region" description="Basic and acidic residues" evidence="1">
    <location>
        <begin position="261"/>
        <end position="273"/>
    </location>
</feature>
<feature type="region of interest" description="Disordered" evidence="1">
    <location>
        <begin position="382"/>
        <end position="416"/>
    </location>
</feature>
<feature type="region of interest" description="Disordered" evidence="1">
    <location>
        <begin position="261"/>
        <end position="310"/>
    </location>
</feature>
<reference evidence="3" key="1">
    <citation type="submission" date="2021-11" db="EMBL/GenBank/DDBJ databases">
        <authorList>
            <person name="Herlambang A."/>
            <person name="Guo Y."/>
            <person name="Takashima Y."/>
            <person name="Nishizawa T."/>
        </authorList>
    </citation>
    <scope>NUCLEOTIDE SEQUENCE</scope>
    <source>
        <strain evidence="3">E1425</strain>
    </source>
</reference>
<dbReference type="AlphaFoldDB" id="A0A9P3HD04"/>
<gene>
    <name evidence="3" type="ORF">EMPS_06591</name>
</gene>
<dbReference type="InterPro" id="IPR011498">
    <property type="entry name" value="Kelch_2"/>
</dbReference>
<organism evidence="3 4">
    <name type="scientific">Entomortierella parvispora</name>
    <dbReference type="NCBI Taxonomy" id="205924"/>
    <lineage>
        <taxon>Eukaryota</taxon>
        <taxon>Fungi</taxon>
        <taxon>Fungi incertae sedis</taxon>
        <taxon>Mucoromycota</taxon>
        <taxon>Mortierellomycotina</taxon>
        <taxon>Mortierellomycetes</taxon>
        <taxon>Mortierellales</taxon>
        <taxon>Mortierellaceae</taxon>
        <taxon>Entomortierella</taxon>
    </lineage>
</organism>
<dbReference type="InterPro" id="IPR011043">
    <property type="entry name" value="Gal_Oxase/kelch_b-propeller"/>
</dbReference>
<dbReference type="SUPFAM" id="SSF50965">
    <property type="entry name" value="Galactose oxidase, central domain"/>
    <property type="match status" value="1"/>
</dbReference>
<dbReference type="Gene3D" id="2.120.10.80">
    <property type="entry name" value="Kelch-type beta propeller"/>
    <property type="match status" value="1"/>
</dbReference>